<organism evidence="1 2">
    <name type="scientific">Daphnia magna</name>
    <dbReference type="NCBI Taxonomy" id="35525"/>
    <lineage>
        <taxon>Eukaryota</taxon>
        <taxon>Metazoa</taxon>
        <taxon>Ecdysozoa</taxon>
        <taxon>Arthropoda</taxon>
        <taxon>Crustacea</taxon>
        <taxon>Branchiopoda</taxon>
        <taxon>Diplostraca</taxon>
        <taxon>Cladocera</taxon>
        <taxon>Anomopoda</taxon>
        <taxon>Daphniidae</taxon>
        <taxon>Daphnia</taxon>
    </lineage>
</organism>
<protein>
    <submittedName>
        <fullName evidence="1">Uncharacterized protein</fullName>
    </submittedName>
</protein>
<dbReference type="EMBL" id="LRGB01002993">
    <property type="protein sequence ID" value="KZS05154.1"/>
    <property type="molecule type" value="Genomic_DNA"/>
</dbReference>
<dbReference type="Proteomes" id="UP000076858">
    <property type="component" value="Unassembled WGS sequence"/>
</dbReference>
<dbReference type="AlphaFoldDB" id="A0A164ML48"/>
<keyword evidence="2" id="KW-1185">Reference proteome</keyword>
<accession>A0A164ML48</accession>
<evidence type="ECO:0000313" key="2">
    <source>
        <dbReference type="Proteomes" id="UP000076858"/>
    </source>
</evidence>
<proteinExistence type="predicted"/>
<sequence>MKIIHRKRGRQGRNCYQCETCCNGACFWCFLNGFISIYSNVCYTSSCQLLIKIKSPSGRFGVFLFVLNTFK</sequence>
<gene>
    <name evidence="1" type="ORF">APZ42_031722</name>
</gene>
<comment type="caution">
    <text evidence="1">The sequence shown here is derived from an EMBL/GenBank/DDBJ whole genome shotgun (WGS) entry which is preliminary data.</text>
</comment>
<evidence type="ECO:0000313" key="1">
    <source>
        <dbReference type="EMBL" id="KZS05154.1"/>
    </source>
</evidence>
<reference evidence="1 2" key="1">
    <citation type="submission" date="2016-03" db="EMBL/GenBank/DDBJ databases">
        <title>EvidentialGene: Evidence-directed Construction of Genes on Genomes.</title>
        <authorList>
            <person name="Gilbert D.G."/>
            <person name="Choi J.-H."/>
            <person name="Mockaitis K."/>
            <person name="Colbourne J."/>
            <person name="Pfrender M."/>
        </authorList>
    </citation>
    <scope>NUCLEOTIDE SEQUENCE [LARGE SCALE GENOMIC DNA]</scope>
    <source>
        <strain evidence="1 2">Xinb3</strain>
        <tissue evidence="1">Complete organism</tissue>
    </source>
</reference>
<name>A0A164ML48_9CRUS</name>